<evidence type="ECO:0000256" key="7">
    <source>
        <dbReference type="SAM" id="Phobius"/>
    </source>
</evidence>
<feature type="transmembrane region" description="Helical" evidence="7">
    <location>
        <begin position="150"/>
        <end position="173"/>
    </location>
</feature>
<feature type="transmembrane region" description="Helical" evidence="7">
    <location>
        <begin position="12"/>
        <end position="35"/>
    </location>
</feature>
<evidence type="ECO:0000256" key="1">
    <source>
        <dbReference type="ARBA" id="ARBA00004651"/>
    </source>
</evidence>
<dbReference type="GO" id="GO:0005886">
    <property type="term" value="C:plasma membrane"/>
    <property type="evidence" value="ECO:0007669"/>
    <property type="project" value="UniProtKB-SubCell"/>
</dbReference>
<proteinExistence type="inferred from homology"/>
<keyword evidence="4 7" id="KW-0812">Transmembrane</keyword>
<dbReference type="Proteomes" id="UP000657592">
    <property type="component" value="Unassembled WGS sequence"/>
</dbReference>
<evidence type="ECO:0000256" key="3">
    <source>
        <dbReference type="ARBA" id="ARBA00022475"/>
    </source>
</evidence>
<comment type="subcellular location">
    <subcellularLocation>
        <location evidence="1">Cell membrane</location>
        <topology evidence="1">Multi-pass membrane protein</topology>
    </subcellularLocation>
</comment>
<evidence type="ECO:0000256" key="6">
    <source>
        <dbReference type="ARBA" id="ARBA00023136"/>
    </source>
</evidence>
<dbReference type="InterPro" id="IPR051311">
    <property type="entry name" value="DedA_domain"/>
</dbReference>
<dbReference type="PROSITE" id="PS00430">
    <property type="entry name" value="TONB_DEPENDENT_REC_1"/>
    <property type="match status" value="1"/>
</dbReference>
<dbReference type="EMBL" id="BMJY01000006">
    <property type="protein sequence ID" value="GGH43821.1"/>
    <property type="molecule type" value="Genomic_DNA"/>
</dbReference>
<accession>A0A917IGF6</accession>
<dbReference type="PANTHER" id="PTHR42709">
    <property type="entry name" value="ALKALINE PHOSPHATASE LIKE PROTEIN"/>
    <property type="match status" value="1"/>
</dbReference>
<feature type="transmembrane region" description="Helical" evidence="7">
    <location>
        <begin position="179"/>
        <end position="199"/>
    </location>
</feature>
<keyword evidence="6 7" id="KW-0472">Membrane</keyword>
<reference evidence="9" key="2">
    <citation type="submission" date="2020-09" db="EMBL/GenBank/DDBJ databases">
        <authorList>
            <person name="Sun Q."/>
            <person name="Zhou Y."/>
        </authorList>
    </citation>
    <scope>NUCLEOTIDE SEQUENCE</scope>
    <source>
        <strain evidence="9">CGMCC 1.15794</strain>
    </source>
</reference>
<feature type="domain" description="VTT" evidence="8">
    <location>
        <begin position="43"/>
        <end position="166"/>
    </location>
</feature>
<comment type="similarity">
    <text evidence="2">Belongs to the DedA family.</text>
</comment>
<sequence length="227" mass="23864">MGRELLEWLTAVGDQLLVAAGTVWIYPLALLASALDGVFPPVPSETVVVTAAAVGAATGSPVPWIVGVLAAVGAFAGDAGTYLLGRAIGLERFRWMRTVRGRRALGWAQRGLARRGASLILIARYIPMGRVAVNLTAGATRYPPRRFFPLAALAAVVWAAYSVTIGVIAGNWFKDAPLLGALLGVVIAVCLGVVIDRLLALRARRAPRDPGLDPAPVPPRTTEKSTV</sequence>
<dbReference type="Pfam" id="PF09335">
    <property type="entry name" value="VTT_dom"/>
    <property type="match status" value="1"/>
</dbReference>
<dbReference type="PANTHER" id="PTHR42709:SF6">
    <property type="entry name" value="UNDECAPRENYL PHOSPHATE TRANSPORTER A"/>
    <property type="match status" value="1"/>
</dbReference>
<dbReference type="InterPro" id="IPR010916">
    <property type="entry name" value="TonB_box_CS"/>
</dbReference>
<keyword evidence="3" id="KW-1003">Cell membrane</keyword>
<dbReference type="AlphaFoldDB" id="A0A917IGF6"/>
<gene>
    <name evidence="9" type="ORF">GCM10010921_18080</name>
</gene>
<evidence type="ECO:0000256" key="4">
    <source>
        <dbReference type="ARBA" id="ARBA00022692"/>
    </source>
</evidence>
<reference evidence="9" key="1">
    <citation type="journal article" date="2014" name="Int. J. Syst. Evol. Microbiol.">
        <title>Complete genome sequence of Corynebacterium casei LMG S-19264T (=DSM 44701T), isolated from a smear-ripened cheese.</title>
        <authorList>
            <consortium name="US DOE Joint Genome Institute (JGI-PGF)"/>
            <person name="Walter F."/>
            <person name="Albersmeier A."/>
            <person name="Kalinowski J."/>
            <person name="Ruckert C."/>
        </authorList>
    </citation>
    <scope>NUCLEOTIDE SEQUENCE</scope>
    <source>
        <strain evidence="9">CGMCC 1.15794</strain>
    </source>
</reference>
<organism evidence="9 10">
    <name type="scientific">Microbacterium album</name>
    <dbReference type="NCBI Taxonomy" id="2053191"/>
    <lineage>
        <taxon>Bacteria</taxon>
        <taxon>Bacillati</taxon>
        <taxon>Actinomycetota</taxon>
        <taxon>Actinomycetes</taxon>
        <taxon>Micrococcales</taxon>
        <taxon>Microbacteriaceae</taxon>
        <taxon>Microbacterium</taxon>
    </lineage>
</organism>
<protein>
    <recommendedName>
        <fullName evidence="8">VTT domain-containing protein</fullName>
    </recommendedName>
</protein>
<keyword evidence="10" id="KW-1185">Reference proteome</keyword>
<evidence type="ECO:0000313" key="10">
    <source>
        <dbReference type="Proteomes" id="UP000657592"/>
    </source>
</evidence>
<dbReference type="InterPro" id="IPR032816">
    <property type="entry name" value="VTT_dom"/>
</dbReference>
<comment type="caution">
    <text evidence="9">The sequence shown here is derived from an EMBL/GenBank/DDBJ whole genome shotgun (WGS) entry which is preliminary data.</text>
</comment>
<evidence type="ECO:0000313" key="9">
    <source>
        <dbReference type="EMBL" id="GGH43821.1"/>
    </source>
</evidence>
<dbReference type="RefSeq" id="WP_229663184.1">
    <property type="nucleotide sequence ID" value="NZ_BMJY01000006.1"/>
</dbReference>
<evidence type="ECO:0000259" key="8">
    <source>
        <dbReference type="Pfam" id="PF09335"/>
    </source>
</evidence>
<evidence type="ECO:0000256" key="5">
    <source>
        <dbReference type="ARBA" id="ARBA00022989"/>
    </source>
</evidence>
<evidence type="ECO:0000256" key="2">
    <source>
        <dbReference type="ARBA" id="ARBA00010792"/>
    </source>
</evidence>
<name>A0A917IGF6_9MICO</name>
<feature type="transmembrane region" description="Helical" evidence="7">
    <location>
        <begin position="64"/>
        <end position="84"/>
    </location>
</feature>
<keyword evidence="5 7" id="KW-1133">Transmembrane helix</keyword>